<dbReference type="AlphaFoldDB" id="A0A1X2HNL3"/>
<evidence type="ECO:0000313" key="2">
    <source>
        <dbReference type="EMBL" id="ORZ00951.1"/>
    </source>
</evidence>
<dbReference type="InterPro" id="IPR035992">
    <property type="entry name" value="Ricin_B-like_lectins"/>
</dbReference>
<dbReference type="PANTHER" id="PTHR37450">
    <property type="entry name" value="CIPC PROTEIN"/>
    <property type="match status" value="1"/>
</dbReference>
<dbReference type="Pfam" id="PF12585">
    <property type="entry name" value="DUF3759"/>
    <property type="match status" value="1"/>
</dbReference>
<dbReference type="OrthoDB" id="9895617at2759"/>
<dbReference type="SUPFAM" id="SSF50370">
    <property type="entry name" value="Ricin B-like lectins"/>
    <property type="match status" value="1"/>
</dbReference>
<proteinExistence type="predicted"/>
<sequence>MTIDSQFPIGYFYIISKMNGLVVDVADPKNAGEGAQIVMKPRLEKSPERDTQLFIHQDGYLTNKATGLVLDIGHVRSFMAIFTGEEALFLGQMKVEEAAADQRFGFDGMGGFIYSLEDPQTVFDIKGSKSEPEGRVIVYKRKEEDNENQVFLLELGDPPRPVDSDDEEEDDTKRARFKAWFGSWWGWGSKKNEVLQEKDLDEAHEKVYRQKKKAKFSHELLAGAAAYEAVKAWEKKKEENGEEVEHSTAKKLIASFAAAEITKLIEERGSSDEEETEAQSKEEKQSLMQRMAVSAATNYFEKKYL</sequence>
<dbReference type="Proteomes" id="UP000242180">
    <property type="component" value="Unassembled WGS sequence"/>
</dbReference>
<comment type="caution">
    <text evidence="2">The sequence shown here is derived from an EMBL/GenBank/DDBJ whole genome shotgun (WGS) entry which is preliminary data.</text>
</comment>
<evidence type="ECO:0000256" key="1">
    <source>
        <dbReference type="SAM" id="MobiDB-lite"/>
    </source>
</evidence>
<gene>
    <name evidence="2" type="ORF">BCR43DRAFT_486101</name>
</gene>
<dbReference type="InParanoid" id="A0A1X2HNL3"/>
<feature type="region of interest" description="Disordered" evidence="1">
    <location>
        <begin position="266"/>
        <end position="286"/>
    </location>
</feature>
<accession>A0A1X2HNL3</accession>
<dbReference type="EMBL" id="MCGN01000002">
    <property type="protein sequence ID" value="ORZ00951.1"/>
    <property type="molecule type" value="Genomic_DNA"/>
</dbReference>
<keyword evidence="3" id="KW-1185">Reference proteome</keyword>
<dbReference type="PANTHER" id="PTHR37450:SF1">
    <property type="entry name" value="CIPC PROTEIN"/>
    <property type="match status" value="1"/>
</dbReference>
<evidence type="ECO:0000313" key="3">
    <source>
        <dbReference type="Proteomes" id="UP000242180"/>
    </source>
</evidence>
<name>A0A1X2HNL3_SYNRA</name>
<protein>
    <submittedName>
        <fullName evidence="2">Uncharacterized protein</fullName>
    </submittedName>
</protein>
<dbReference type="OMA" id="AWFGSWW"/>
<dbReference type="InterPro" id="IPR022234">
    <property type="entry name" value="DUF3759"/>
</dbReference>
<dbReference type="Gene3D" id="2.80.10.50">
    <property type="match status" value="1"/>
</dbReference>
<dbReference type="STRING" id="13706.A0A1X2HNL3"/>
<organism evidence="2 3">
    <name type="scientific">Syncephalastrum racemosum</name>
    <name type="common">Filamentous fungus</name>
    <dbReference type="NCBI Taxonomy" id="13706"/>
    <lineage>
        <taxon>Eukaryota</taxon>
        <taxon>Fungi</taxon>
        <taxon>Fungi incertae sedis</taxon>
        <taxon>Mucoromycota</taxon>
        <taxon>Mucoromycotina</taxon>
        <taxon>Mucoromycetes</taxon>
        <taxon>Mucorales</taxon>
        <taxon>Syncephalastraceae</taxon>
        <taxon>Syncephalastrum</taxon>
    </lineage>
</organism>
<reference evidence="2 3" key="1">
    <citation type="submission" date="2016-07" db="EMBL/GenBank/DDBJ databases">
        <title>Pervasive Adenine N6-methylation of Active Genes in Fungi.</title>
        <authorList>
            <consortium name="DOE Joint Genome Institute"/>
            <person name="Mondo S.J."/>
            <person name="Dannebaum R.O."/>
            <person name="Kuo R.C."/>
            <person name="Labutti K."/>
            <person name="Haridas S."/>
            <person name="Kuo A."/>
            <person name="Salamov A."/>
            <person name="Ahrendt S.R."/>
            <person name="Lipzen A."/>
            <person name="Sullivan W."/>
            <person name="Andreopoulos W.B."/>
            <person name="Clum A."/>
            <person name="Lindquist E."/>
            <person name="Daum C."/>
            <person name="Ramamoorthy G.K."/>
            <person name="Gryganskyi A."/>
            <person name="Culley D."/>
            <person name="Magnuson J.K."/>
            <person name="James T.Y."/>
            <person name="O'Malley M.A."/>
            <person name="Stajich J.E."/>
            <person name="Spatafora J.W."/>
            <person name="Visel A."/>
            <person name="Grigoriev I.V."/>
        </authorList>
    </citation>
    <scope>NUCLEOTIDE SEQUENCE [LARGE SCALE GENOMIC DNA]</scope>
    <source>
        <strain evidence="2 3">NRRL 2496</strain>
    </source>
</reference>